<evidence type="ECO:0000256" key="6">
    <source>
        <dbReference type="SAM" id="Phobius"/>
    </source>
</evidence>
<keyword evidence="2" id="KW-0479">Metal-binding</keyword>
<feature type="domain" description="4Fe-4S ferredoxin-type" evidence="7">
    <location>
        <begin position="44"/>
        <end position="75"/>
    </location>
</feature>
<dbReference type="Pfam" id="PF13183">
    <property type="entry name" value="Fer4_8"/>
    <property type="match status" value="1"/>
</dbReference>
<dbReference type="InterPro" id="IPR017896">
    <property type="entry name" value="4Fe4S_Fe-S-bd"/>
</dbReference>
<accession>A0A1B9F4Z1</accession>
<evidence type="ECO:0000256" key="1">
    <source>
        <dbReference type="ARBA" id="ARBA00022485"/>
    </source>
</evidence>
<dbReference type="GO" id="GO:0016491">
    <property type="term" value="F:oxidoreductase activity"/>
    <property type="evidence" value="ECO:0007669"/>
    <property type="project" value="UniProtKB-KW"/>
</dbReference>
<keyword evidence="9" id="KW-1185">Reference proteome</keyword>
<feature type="transmembrane region" description="Helical" evidence="6">
    <location>
        <begin position="227"/>
        <end position="246"/>
    </location>
</feature>
<evidence type="ECO:0000313" key="8">
    <source>
        <dbReference type="EMBL" id="OCC14996.1"/>
    </source>
</evidence>
<keyword evidence="4" id="KW-0408">Iron</keyword>
<evidence type="ECO:0000256" key="3">
    <source>
        <dbReference type="ARBA" id="ARBA00023002"/>
    </source>
</evidence>
<evidence type="ECO:0000313" key="9">
    <source>
        <dbReference type="Proteomes" id="UP000093080"/>
    </source>
</evidence>
<feature type="transmembrane region" description="Helical" evidence="6">
    <location>
        <begin position="307"/>
        <end position="327"/>
    </location>
</feature>
<gene>
    <name evidence="8" type="ORF">DBT_1482</name>
</gene>
<evidence type="ECO:0000259" key="7">
    <source>
        <dbReference type="PROSITE" id="PS51379"/>
    </source>
</evidence>
<dbReference type="SUPFAM" id="SSF46548">
    <property type="entry name" value="alpha-helical ferredoxin"/>
    <property type="match status" value="1"/>
</dbReference>
<dbReference type="InterPro" id="IPR051460">
    <property type="entry name" value="HdrC_iron-sulfur_subunit"/>
</dbReference>
<dbReference type="InterPro" id="IPR036197">
    <property type="entry name" value="NarG-like_sf"/>
</dbReference>
<dbReference type="EMBL" id="MAGO01000007">
    <property type="protein sequence ID" value="OCC14996.1"/>
    <property type="molecule type" value="Genomic_DNA"/>
</dbReference>
<dbReference type="STRING" id="1156395.DBT_1482"/>
<dbReference type="Gene3D" id="1.10.1060.10">
    <property type="entry name" value="Alpha-helical ferredoxin"/>
    <property type="match status" value="1"/>
</dbReference>
<proteinExistence type="predicted"/>
<evidence type="ECO:0000256" key="4">
    <source>
        <dbReference type="ARBA" id="ARBA00023004"/>
    </source>
</evidence>
<comment type="caution">
    <text evidence="8">The sequence shown here is derived from an EMBL/GenBank/DDBJ whole genome shotgun (WGS) entry which is preliminary data.</text>
</comment>
<feature type="transmembrane region" description="Helical" evidence="6">
    <location>
        <begin position="333"/>
        <end position="354"/>
    </location>
</feature>
<dbReference type="AlphaFoldDB" id="A0A1B9F4Z1"/>
<keyword evidence="6" id="KW-0812">Transmembrane</keyword>
<keyword evidence="3" id="KW-0560">Oxidoreductase</keyword>
<dbReference type="PATRIC" id="fig|1156395.6.peg.1495"/>
<dbReference type="PROSITE" id="PS00198">
    <property type="entry name" value="4FE4S_FER_1"/>
    <property type="match status" value="1"/>
</dbReference>
<name>A0A1B9F4Z1_9BACT</name>
<keyword evidence="5" id="KW-0411">Iron-sulfur</keyword>
<evidence type="ECO:0000256" key="2">
    <source>
        <dbReference type="ARBA" id="ARBA00022723"/>
    </source>
</evidence>
<sequence>MDAGGDTVNRCYQCATCSVVCPLSTNESPFPRKEMLWAQWGLASRVAGDADVWLCHQCGDCTKYCPRGARPGDVLGAIRANAIKYYATPKALADMLSSPGGMWGAVVAAAVLWLIVAAIWSQVTGEAFPFPEGHIEFHKFLSVIPIDAVVLPVVAFVVFASYKGIVSFWNDISEGAGLPKSFNGTYPAPPIGILVSNYLIPSVKEILSHERFKKCGQTAERTKGHQWVLIAFIILFIVTTIVMIYADVLGGLLGIEGFHTPLALWNPVKIAANIGAFLLIAGIWMIKSMRDQKTKEGVLKSSAQDWNLIWLIFAVGITGLGSEVFRLVHLKFLAYPVYIAHLACVLILFLSLPYTKFAHLIYRTTAYVHQRWAEDVKAGRAGFGLEKPVGTDEH</sequence>
<dbReference type="Proteomes" id="UP000093080">
    <property type="component" value="Unassembled WGS sequence"/>
</dbReference>
<evidence type="ECO:0000256" key="5">
    <source>
        <dbReference type="ARBA" id="ARBA00023014"/>
    </source>
</evidence>
<dbReference type="Gene3D" id="1.20.950.20">
    <property type="entry name" value="Transmembrane di-heme cytochromes, Chain C"/>
    <property type="match status" value="1"/>
</dbReference>
<dbReference type="GO" id="GO:0051539">
    <property type="term" value="F:4 iron, 4 sulfur cluster binding"/>
    <property type="evidence" value="ECO:0007669"/>
    <property type="project" value="UniProtKB-KW"/>
</dbReference>
<dbReference type="InterPro" id="IPR009051">
    <property type="entry name" value="Helical_ferredxn"/>
</dbReference>
<dbReference type="GO" id="GO:0046872">
    <property type="term" value="F:metal ion binding"/>
    <property type="evidence" value="ECO:0007669"/>
    <property type="project" value="UniProtKB-KW"/>
</dbReference>
<dbReference type="NCBIfam" id="NF038018">
    <property type="entry name" value="qmoC"/>
    <property type="match status" value="1"/>
</dbReference>
<dbReference type="PANTHER" id="PTHR43255">
    <property type="entry name" value="IRON-SULFUR-BINDING OXIDOREDUCTASE FADF-RELATED-RELATED"/>
    <property type="match status" value="1"/>
</dbReference>
<reference evidence="8 9" key="1">
    <citation type="submission" date="2016-06" db="EMBL/GenBank/DDBJ databases">
        <title>Respiratory ammonification of nitrate coupled to the oxidation of elemental sulfur in deep-sea autotrophic thermophilic bacteria.</title>
        <authorList>
            <person name="Slobodkina G.B."/>
            <person name="Mardanov A.V."/>
            <person name="Ravin N.V."/>
            <person name="Frolova A.A."/>
            <person name="Viryasiv M.B."/>
            <person name="Chernyh N.A."/>
            <person name="Bonch-Osmolovskaya E.A."/>
            <person name="Slobodkin A.I."/>
        </authorList>
    </citation>
    <scope>NUCLEOTIDE SEQUENCE [LARGE SCALE GENOMIC DNA]</scope>
    <source>
        <strain evidence="8 9">S69</strain>
    </source>
</reference>
<dbReference type="InterPro" id="IPR017900">
    <property type="entry name" value="4Fe4S_Fe_S_CS"/>
</dbReference>
<dbReference type="SUPFAM" id="SSF103501">
    <property type="entry name" value="Respiratory nitrate reductase 1 gamma chain"/>
    <property type="match status" value="1"/>
</dbReference>
<keyword evidence="6" id="KW-0472">Membrane</keyword>
<dbReference type="GO" id="GO:0005886">
    <property type="term" value="C:plasma membrane"/>
    <property type="evidence" value="ECO:0007669"/>
    <property type="project" value="TreeGrafter"/>
</dbReference>
<feature type="transmembrane region" description="Helical" evidence="6">
    <location>
        <begin position="100"/>
        <end position="120"/>
    </location>
</feature>
<feature type="transmembrane region" description="Helical" evidence="6">
    <location>
        <begin position="140"/>
        <end position="162"/>
    </location>
</feature>
<keyword evidence="1" id="KW-0004">4Fe-4S</keyword>
<feature type="transmembrane region" description="Helical" evidence="6">
    <location>
        <begin position="266"/>
        <end position="286"/>
    </location>
</feature>
<organism evidence="8 9">
    <name type="scientific">Dissulfuribacter thermophilus</name>
    <dbReference type="NCBI Taxonomy" id="1156395"/>
    <lineage>
        <taxon>Bacteria</taxon>
        <taxon>Pseudomonadati</taxon>
        <taxon>Thermodesulfobacteriota</taxon>
        <taxon>Dissulfuribacteria</taxon>
        <taxon>Dissulfuribacterales</taxon>
        <taxon>Dissulfuribacteraceae</taxon>
        <taxon>Dissulfuribacter</taxon>
    </lineage>
</organism>
<protein>
    <submittedName>
        <fullName evidence="8">Adenylylsulfate reductase-associated electron transfer protein QmoC</fullName>
    </submittedName>
</protein>
<keyword evidence="6" id="KW-1133">Transmembrane helix</keyword>
<dbReference type="PANTHER" id="PTHR43255:SF1">
    <property type="entry name" value="IRON-SULFUR-BINDING OXIDOREDUCTASE FADF-RELATED"/>
    <property type="match status" value="1"/>
</dbReference>
<dbReference type="PROSITE" id="PS51379">
    <property type="entry name" value="4FE4S_FER_2"/>
    <property type="match status" value="1"/>
</dbReference>